<dbReference type="EMBL" id="CP093351">
    <property type="protein sequence ID" value="WOH14878.1"/>
    <property type="molecule type" value="Genomic_DNA"/>
</dbReference>
<dbReference type="AlphaFoldDB" id="A0AAF0XV67"/>
<sequence length="159" mass="18118">MSYNQSLADGLGVVAEEEQPTYGHLGDGNLDLNISIPQYDNIHKLSPLFMNGHQSTMRVSVQSMDWGLQKLLRYTTTSHSKLFGNTIHGLVEFMMLGWQMIDPNGVTLSSETKDIVDATFMYSVIMNYKSCLMCNFCNKLFKYFKVGQHFAVCLFLLYF</sequence>
<evidence type="ECO:0000313" key="1">
    <source>
        <dbReference type="EMBL" id="WOH14878.1"/>
    </source>
</evidence>
<proteinExistence type="predicted"/>
<organism evidence="1 2">
    <name type="scientific">Daucus carota subsp. sativus</name>
    <name type="common">Carrot</name>
    <dbReference type="NCBI Taxonomy" id="79200"/>
    <lineage>
        <taxon>Eukaryota</taxon>
        <taxon>Viridiplantae</taxon>
        <taxon>Streptophyta</taxon>
        <taxon>Embryophyta</taxon>
        <taxon>Tracheophyta</taxon>
        <taxon>Spermatophyta</taxon>
        <taxon>Magnoliopsida</taxon>
        <taxon>eudicotyledons</taxon>
        <taxon>Gunneridae</taxon>
        <taxon>Pentapetalae</taxon>
        <taxon>asterids</taxon>
        <taxon>campanulids</taxon>
        <taxon>Apiales</taxon>
        <taxon>Apiaceae</taxon>
        <taxon>Apioideae</taxon>
        <taxon>Scandiceae</taxon>
        <taxon>Daucinae</taxon>
        <taxon>Daucus</taxon>
        <taxon>Daucus sect. Daucus</taxon>
    </lineage>
</organism>
<reference evidence="1" key="2">
    <citation type="submission" date="2022-03" db="EMBL/GenBank/DDBJ databases">
        <title>Draft title - Genomic analysis of global carrot germplasm unveils the trajectory of domestication and the origin of high carotenoid orange carrot.</title>
        <authorList>
            <person name="Iorizzo M."/>
            <person name="Ellison S."/>
            <person name="Senalik D."/>
            <person name="Macko-Podgorni A."/>
            <person name="Grzebelus D."/>
            <person name="Bostan H."/>
            <person name="Rolling W."/>
            <person name="Curaba J."/>
            <person name="Simon P."/>
        </authorList>
    </citation>
    <scope>NUCLEOTIDE SEQUENCE</scope>
    <source>
        <tissue evidence="1">Leaf</tissue>
    </source>
</reference>
<gene>
    <name evidence="1" type="ORF">DCAR_0934406</name>
</gene>
<reference evidence="1" key="1">
    <citation type="journal article" date="2016" name="Nat. Genet.">
        <title>A high-quality carrot genome assembly provides new insights into carotenoid accumulation and asterid genome evolution.</title>
        <authorList>
            <person name="Iorizzo M."/>
            <person name="Ellison S."/>
            <person name="Senalik D."/>
            <person name="Zeng P."/>
            <person name="Satapoomin P."/>
            <person name="Huang J."/>
            <person name="Bowman M."/>
            <person name="Iovene M."/>
            <person name="Sanseverino W."/>
            <person name="Cavagnaro P."/>
            <person name="Yildiz M."/>
            <person name="Macko-Podgorni A."/>
            <person name="Moranska E."/>
            <person name="Grzebelus E."/>
            <person name="Grzebelus D."/>
            <person name="Ashrafi H."/>
            <person name="Zheng Z."/>
            <person name="Cheng S."/>
            <person name="Spooner D."/>
            <person name="Van Deynze A."/>
            <person name="Simon P."/>
        </authorList>
    </citation>
    <scope>NUCLEOTIDE SEQUENCE</scope>
    <source>
        <tissue evidence="1">Leaf</tissue>
    </source>
</reference>
<protein>
    <submittedName>
        <fullName evidence="1">Uncharacterized protein</fullName>
    </submittedName>
</protein>
<dbReference type="Proteomes" id="UP000077755">
    <property type="component" value="Chromosome 9"/>
</dbReference>
<evidence type="ECO:0000313" key="2">
    <source>
        <dbReference type="Proteomes" id="UP000077755"/>
    </source>
</evidence>
<name>A0AAF0XV67_DAUCS</name>
<accession>A0AAF0XV67</accession>
<keyword evidence="2" id="KW-1185">Reference proteome</keyword>